<sequence>MFKSKEILLLNLSEQDVMAPYERMLFNIWGNKIQTLCLLPLMSGNTMLGVLKLAQCEEGVFTTANLKLLRQIAERISIALDNALAYQEIHRLKERLVDENLALTEQLNNVDSEFGESLDAAMPCTACSNRWRWSRKATVQC</sequence>
<reference evidence="2 3" key="1">
    <citation type="submission" date="2018-06" db="EMBL/GenBank/DDBJ databases">
        <authorList>
            <consortium name="Pathogen Informatics"/>
            <person name="Doyle S."/>
        </authorList>
    </citation>
    <scope>NUCLEOTIDE SEQUENCE [LARGE SCALE GENOMIC DNA]</scope>
    <source>
        <strain evidence="2 3">NCTC10005</strain>
    </source>
</reference>
<dbReference type="InterPro" id="IPR003018">
    <property type="entry name" value="GAF"/>
</dbReference>
<dbReference type="InterPro" id="IPR029016">
    <property type="entry name" value="GAF-like_dom_sf"/>
</dbReference>
<evidence type="ECO:0000259" key="1">
    <source>
        <dbReference type="Pfam" id="PF01590"/>
    </source>
</evidence>
<gene>
    <name evidence="2" type="primary">fhlA_2</name>
    <name evidence="2" type="ORF">NCTC10005_02376</name>
</gene>
<evidence type="ECO:0000313" key="3">
    <source>
        <dbReference type="Proteomes" id="UP000255106"/>
    </source>
</evidence>
<dbReference type="GO" id="GO:0016829">
    <property type="term" value="F:lyase activity"/>
    <property type="evidence" value="ECO:0007669"/>
    <property type="project" value="UniProtKB-KW"/>
</dbReference>
<name>A0A377LUB5_ENTCL</name>
<evidence type="ECO:0000313" key="2">
    <source>
        <dbReference type="EMBL" id="STQ09662.1"/>
    </source>
</evidence>
<accession>A0A377LUB5</accession>
<organism evidence="2 3">
    <name type="scientific">Enterobacter cloacae</name>
    <dbReference type="NCBI Taxonomy" id="550"/>
    <lineage>
        <taxon>Bacteria</taxon>
        <taxon>Pseudomonadati</taxon>
        <taxon>Pseudomonadota</taxon>
        <taxon>Gammaproteobacteria</taxon>
        <taxon>Enterobacterales</taxon>
        <taxon>Enterobacteriaceae</taxon>
        <taxon>Enterobacter</taxon>
        <taxon>Enterobacter cloacae complex</taxon>
    </lineage>
</organism>
<keyword evidence="2" id="KW-0456">Lyase</keyword>
<dbReference type="SUPFAM" id="SSF55781">
    <property type="entry name" value="GAF domain-like"/>
    <property type="match status" value="1"/>
</dbReference>
<dbReference type="Pfam" id="PF01590">
    <property type="entry name" value="GAF"/>
    <property type="match status" value="1"/>
</dbReference>
<dbReference type="EMBL" id="UGJB01000004">
    <property type="protein sequence ID" value="STQ09662.1"/>
    <property type="molecule type" value="Genomic_DNA"/>
</dbReference>
<dbReference type="Gene3D" id="3.30.450.40">
    <property type="match status" value="1"/>
</dbReference>
<feature type="domain" description="GAF" evidence="1">
    <location>
        <begin position="30"/>
        <end position="80"/>
    </location>
</feature>
<protein>
    <submittedName>
        <fullName evidence="2">Formate hydrogenlyase transcriptional activator</fullName>
    </submittedName>
</protein>
<dbReference type="Proteomes" id="UP000255106">
    <property type="component" value="Unassembled WGS sequence"/>
</dbReference>
<proteinExistence type="predicted"/>
<dbReference type="AlphaFoldDB" id="A0A377LUB5"/>